<dbReference type="Proteomes" id="UP000683000">
    <property type="component" value="Unassembled WGS sequence"/>
</dbReference>
<gene>
    <name evidence="1" type="ORF">JVT61DRAFT_9912</name>
</gene>
<name>A0A8I2YFU5_9AGAM</name>
<reference evidence="1" key="1">
    <citation type="submission" date="2021-03" db="EMBL/GenBank/DDBJ databases">
        <title>Evolutionary innovations through gain and loss of genes in the ectomycorrhizal Boletales.</title>
        <authorList>
            <person name="Wu G."/>
            <person name="Miyauchi S."/>
            <person name="Morin E."/>
            <person name="Yang Z.-L."/>
            <person name="Xu J."/>
            <person name="Martin F.M."/>
        </authorList>
    </citation>
    <scope>NUCLEOTIDE SEQUENCE</scope>
    <source>
        <strain evidence="1">BR01</strain>
    </source>
</reference>
<evidence type="ECO:0000313" key="1">
    <source>
        <dbReference type="EMBL" id="KAG6371144.1"/>
    </source>
</evidence>
<sequence>MHCCSWEPSLTQSQWLYNPMNLHLTSAIWFKLSTQTLHQSIIFMDNPIHFQSLSSHFDDLRAAVNKAGYAVRKVKEALAVAEELQVVVNDTDSLTVDVACQSITIQASSPMPCQARNGSFDSQPAISPLPAVSKHLKPNASASSSYAKLKPGDSVIPILASITGNSSSPNPFRPAFIITPELDKALDSVNLPRITNIFSSFYRMEDLPYVHAALVHLMGHSSHPVLLCYTLFIISHNIMLYHDGVKYTRRLQCFITEIQAFLIWGHDILGRSQKVMEPVHQCFRSAYITSPTDFSYLSPLVSWCFILHVCGPPSYPPYDMFASPSSLLSVSSICGPTSTSGSTTRILLKEDFYTASLSYSILLTSTTLNPSPLNTLPTVMALKMTGNLLIVVWS</sequence>
<proteinExistence type="predicted"/>
<evidence type="ECO:0000313" key="2">
    <source>
        <dbReference type="Proteomes" id="UP000683000"/>
    </source>
</evidence>
<protein>
    <submittedName>
        <fullName evidence="1">Uncharacterized protein</fullName>
    </submittedName>
</protein>
<accession>A0A8I2YFU5</accession>
<organism evidence="1 2">
    <name type="scientific">Boletus reticuloceps</name>
    <dbReference type="NCBI Taxonomy" id="495285"/>
    <lineage>
        <taxon>Eukaryota</taxon>
        <taxon>Fungi</taxon>
        <taxon>Dikarya</taxon>
        <taxon>Basidiomycota</taxon>
        <taxon>Agaricomycotina</taxon>
        <taxon>Agaricomycetes</taxon>
        <taxon>Agaricomycetidae</taxon>
        <taxon>Boletales</taxon>
        <taxon>Boletineae</taxon>
        <taxon>Boletaceae</taxon>
        <taxon>Boletoideae</taxon>
        <taxon>Boletus</taxon>
    </lineage>
</organism>
<keyword evidence="2" id="KW-1185">Reference proteome</keyword>
<dbReference type="EMBL" id="JAGFBS010000039">
    <property type="protein sequence ID" value="KAG6371144.1"/>
    <property type="molecule type" value="Genomic_DNA"/>
</dbReference>
<dbReference type="AlphaFoldDB" id="A0A8I2YFU5"/>
<comment type="caution">
    <text evidence="1">The sequence shown here is derived from an EMBL/GenBank/DDBJ whole genome shotgun (WGS) entry which is preliminary data.</text>
</comment>